<dbReference type="AlphaFoldDB" id="A0A6L9ECQ6"/>
<evidence type="ECO:0000313" key="2">
    <source>
        <dbReference type="EMBL" id="NAS12534.1"/>
    </source>
</evidence>
<reference evidence="2 3" key="1">
    <citation type="submission" date="2020-01" db="EMBL/GenBank/DDBJ databases">
        <title>Bacteria diversity of Porities sp.</title>
        <authorList>
            <person name="Wang G."/>
        </authorList>
    </citation>
    <scope>NUCLEOTIDE SEQUENCE [LARGE SCALE GENOMIC DNA]</scope>
    <source>
        <strain evidence="2 3">R33</strain>
    </source>
</reference>
<dbReference type="InterPro" id="IPR007433">
    <property type="entry name" value="DUF481"/>
</dbReference>
<dbReference type="Proteomes" id="UP000475249">
    <property type="component" value="Unassembled WGS sequence"/>
</dbReference>
<keyword evidence="1" id="KW-1133">Transmembrane helix</keyword>
<dbReference type="Gene3D" id="2.40.160.20">
    <property type="match status" value="1"/>
</dbReference>
<evidence type="ECO:0000313" key="3">
    <source>
        <dbReference type="Proteomes" id="UP000475249"/>
    </source>
</evidence>
<comment type="caution">
    <text evidence="2">The sequence shown here is derived from an EMBL/GenBank/DDBJ whole genome shotgun (WGS) entry which is preliminary data.</text>
</comment>
<gene>
    <name evidence="2" type="ORF">GTQ38_11015</name>
</gene>
<feature type="transmembrane region" description="Helical" evidence="1">
    <location>
        <begin position="20"/>
        <end position="38"/>
    </location>
</feature>
<dbReference type="EMBL" id="WXYO01000005">
    <property type="protein sequence ID" value="NAS12534.1"/>
    <property type="molecule type" value="Genomic_DNA"/>
</dbReference>
<evidence type="ECO:0000256" key="1">
    <source>
        <dbReference type="SAM" id="Phobius"/>
    </source>
</evidence>
<dbReference type="InterPro" id="IPR036709">
    <property type="entry name" value="Autotransporte_beta_dom_sf"/>
</dbReference>
<name>A0A6L9ECQ6_9FLAO</name>
<proteinExistence type="predicted"/>
<accession>A0A6L9ECQ6</accession>
<protein>
    <submittedName>
        <fullName evidence="2">Outer membrane beta-barrel protein</fullName>
    </submittedName>
</protein>
<dbReference type="RefSeq" id="WP_161435574.1">
    <property type="nucleotide sequence ID" value="NZ_WXYO01000005.1"/>
</dbReference>
<sequence>MQYQGIYHAIYEPEQFRRGLFKCILFFLCSLFTISVIAQTSNQDSLNTPFRKGRWLTGLSGSIGSNTNKTNSSEEKTTTNEFGLNLSTGIFIKDRWLLGGSLSADRSETAGSIDGTTESIFIAPFLSYYLSPNDRGSLFVSISPGYVLYRDETTIIDPVNPVEQRSEGGGFGSLLGLGYSYVIHDRIAFDIGFDVNLFWIRVDERLEPQGTLVSENLSISNISFNFGFNVLLDDFFF</sequence>
<keyword evidence="1" id="KW-0812">Transmembrane</keyword>
<keyword evidence="3" id="KW-1185">Reference proteome</keyword>
<organism evidence="2 3">
    <name type="scientific">Poritiphilus flavus</name>
    <dbReference type="NCBI Taxonomy" id="2697053"/>
    <lineage>
        <taxon>Bacteria</taxon>
        <taxon>Pseudomonadati</taxon>
        <taxon>Bacteroidota</taxon>
        <taxon>Flavobacteriia</taxon>
        <taxon>Flavobacteriales</taxon>
        <taxon>Flavobacteriaceae</taxon>
        <taxon>Poritiphilus</taxon>
    </lineage>
</organism>
<dbReference type="SUPFAM" id="SSF103515">
    <property type="entry name" value="Autotransporter"/>
    <property type="match status" value="1"/>
</dbReference>
<dbReference type="Pfam" id="PF04338">
    <property type="entry name" value="DUF481"/>
    <property type="match status" value="1"/>
</dbReference>
<keyword evidence="1" id="KW-0472">Membrane</keyword>